<feature type="compositionally biased region" description="Basic and acidic residues" evidence="4">
    <location>
        <begin position="839"/>
        <end position="867"/>
    </location>
</feature>
<evidence type="ECO:0000256" key="1">
    <source>
        <dbReference type="ARBA" id="ARBA00022723"/>
    </source>
</evidence>
<feature type="region of interest" description="Disordered" evidence="4">
    <location>
        <begin position="1"/>
        <end position="45"/>
    </location>
</feature>
<evidence type="ECO:0000256" key="2">
    <source>
        <dbReference type="ARBA" id="ARBA00022771"/>
    </source>
</evidence>
<feature type="compositionally biased region" description="Acidic residues" evidence="4">
    <location>
        <begin position="32"/>
        <end position="43"/>
    </location>
</feature>
<feature type="compositionally biased region" description="Low complexity" evidence="4">
    <location>
        <begin position="1069"/>
        <end position="1086"/>
    </location>
</feature>
<feature type="compositionally biased region" description="Polar residues" evidence="4">
    <location>
        <begin position="1486"/>
        <end position="1495"/>
    </location>
</feature>
<evidence type="ECO:0000259" key="5">
    <source>
        <dbReference type="PROSITE" id="PS51050"/>
    </source>
</evidence>
<dbReference type="Proteomes" id="UP000604825">
    <property type="component" value="Unassembled WGS sequence"/>
</dbReference>
<keyword evidence="7" id="KW-1185">Reference proteome</keyword>
<dbReference type="PROSITE" id="PS51050">
    <property type="entry name" value="ZF_CW"/>
    <property type="match status" value="1"/>
</dbReference>
<feature type="region of interest" description="Disordered" evidence="4">
    <location>
        <begin position="1479"/>
        <end position="1514"/>
    </location>
</feature>
<feature type="compositionally biased region" description="Polar residues" evidence="4">
    <location>
        <begin position="1092"/>
        <end position="1111"/>
    </location>
</feature>
<sequence>MLSVRRRQEDAGVRVAAAAQAQQPRGGLRMDDDAELEEGEACGDDTAFVDPDVALSYIDEKLQDVLGHFQKDFEGGVSAENLGSKFGGYGSFLPTYQRSPLPQTRSPPKAASVTSKSPFHQSSEGMSQKPLAVAVSSTPQSNGPVVPFSGDSIKKEIRPTTKAERGSVSHDSYGPSKSSDQNRLKVRIKVGSDNVLARNNAAIYSGLGLDISSPSSIEDSPDGCGSLSPEVNNVPHESPQTILQIMTCFSVPGGFLLSPLPANILQLTKKVVASSKKWESNVDIENIQEPHEGHVAKKVKSDGKKKKLIDAKTSKNRNDISAVMKKEIDIETVAGQKIVSEALNISLLSDPRAMDAKGENRLEEEPAENNLGGTRDARLKERSTKTDSMTIKVEPVKAEAMECLENSSFGSSEMDLSAAKGEPKPKTEKGETTLEERNTTNDKDLILDRKQEKKIKPESKCDASNFEGSNVINARAPAVSRSMGKVSGKETLPSDTNGENNSKSEVKKIQREQKTNISMSSDFLEDEKHIHSSAAVKERKSDMQSKSSHTGKKPKAKSHRDVRDDLPEGSYGSKEQDTLENESVFGDPRPKEKPWKYDSERDSDAPGISRREISSSVKHDKHLASEEQKMHIPPPATVSTANAAPTHAAPVVIEEHWVSCDICDKWRLLPYEMNPSNLPKKWKCSMLHWLPGLNRCEISEEETTNALNALYVPAPANGIPAVGHPHVASSGLVTSSTPNMNGHIEQNRKRKNVLSDGNFVAEGSHQTQGSGHPMSNQHAPSKSKTYNDGIQYPIERDSVSKSVDPTIEKKRSKSKHHSSYSDGGDLVERSKKHSKVKSKRDLDRDEYKASKKIRKEERRHFDRDRNLGSDLASGDVPDEAKALPVKSATSKGSGERSDLSSSKQKSVSRHNRLENSKKARQDDVVVPEDESKDYFHQSDVQRSDMASKKRIVKEWEESQYNPVAHVSKGAIKETYRDQNLKEAKLKSLNSEELFSMTSSKPPKAQHADQVLSYDGGRMNSELVEDNTLFSGKRGLPEQEKSLSDQALDLGEPASDVAYIQSLAVTSSSSKASFSQKKKQTTQAMKTSPIEPLSSSPQRNSNIDKVSVSHSRISGKDGSLNANSTTAPTMAKQLNTEVGIAGNDQRSNEPVSVGSSRRKSDRDNGQVQLTQGHASDGIHLERGLNEDLQPESGRKDSNVKSSHIPKGSHHLHSGEKNNYNTDGSPMQPGRHPVDPKTSVLDKGDSSMHGNNKSTSSLQDRNGSTHCPPDGNPLLGLPSGKEKSYLKSNKQDSQKPKPQMVCSPQKESKLDSHSTPLKPNGSKLIPQSRQYNAENGGRHGIAKHAIPSPADTSSPARKDNTSTAYALKEARDLKHKANRLKGEGKELESTRLYFEAALKFLHVASLLEPPSFDGLKQGDAAQSMYSDTAKLCNFVGHAYEKCKKMAAAALAYKCVEVAYLKAAYYKHPIASKDRQVLQAVVQTAPGESPSSSASDIDNLNNNGLSKGSSSKDANSPQVAGNHLLLAARNQPHLMRLLAYTNDVNSAFEATRKSQMAIASAAGNHENGDDGLSSVKTVLDFNFRSVNDLLRLVRISMESISC</sequence>
<feature type="region of interest" description="Disordered" evidence="4">
    <location>
        <begin position="1022"/>
        <end position="1048"/>
    </location>
</feature>
<feature type="region of interest" description="Disordered" evidence="4">
    <location>
        <begin position="1137"/>
        <end position="1358"/>
    </location>
</feature>
<dbReference type="OrthoDB" id="757982at2759"/>
<dbReference type="InterPro" id="IPR056406">
    <property type="entry name" value="THD_CWZF3/5/7"/>
</dbReference>
<feature type="compositionally biased region" description="Basic and acidic residues" evidence="4">
    <location>
        <begin position="502"/>
        <end position="514"/>
    </location>
</feature>
<feature type="region of interest" description="Disordered" evidence="4">
    <location>
        <begin position="97"/>
        <end position="181"/>
    </location>
</feature>
<feature type="domain" description="CW-type" evidence="5">
    <location>
        <begin position="651"/>
        <end position="704"/>
    </location>
</feature>
<dbReference type="Gene3D" id="3.30.40.100">
    <property type="match status" value="1"/>
</dbReference>
<accession>A0A811N5J2</accession>
<feature type="compositionally biased region" description="Basic and acidic residues" evidence="4">
    <location>
        <begin position="1278"/>
        <end position="1293"/>
    </location>
</feature>
<feature type="compositionally biased region" description="Basic and acidic residues" evidence="4">
    <location>
        <begin position="526"/>
        <end position="543"/>
    </location>
</feature>
<dbReference type="Pfam" id="PF24756">
    <property type="entry name" value="THD_CWZF3-5-7"/>
    <property type="match status" value="1"/>
</dbReference>
<keyword evidence="2" id="KW-0863">Zinc-finger</keyword>
<feature type="compositionally biased region" description="Polar residues" evidence="4">
    <location>
        <begin position="97"/>
        <end position="126"/>
    </location>
</feature>
<reference evidence="6" key="1">
    <citation type="submission" date="2020-10" db="EMBL/GenBank/DDBJ databases">
        <authorList>
            <person name="Han B."/>
            <person name="Lu T."/>
            <person name="Zhao Q."/>
            <person name="Huang X."/>
            <person name="Zhao Y."/>
        </authorList>
    </citation>
    <scope>NUCLEOTIDE SEQUENCE</scope>
</reference>
<keyword evidence="1" id="KW-0479">Metal-binding</keyword>
<keyword evidence="3" id="KW-0862">Zinc</keyword>
<gene>
    <name evidence="6" type="ORF">NCGR_LOCUS10910</name>
</gene>
<dbReference type="Pfam" id="PF07496">
    <property type="entry name" value="zf-CW"/>
    <property type="match status" value="1"/>
</dbReference>
<feature type="compositionally biased region" description="Basic and acidic residues" evidence="4">
    <location>
        <begin position="1"/>
        <end position="12"/>
    </location>
</feature>
<evidence type="ECO:0000256" key="3">
    <source>
        <dbReference type="ARBA" id="ARBA00022833"/>
    </source>
</evidence>
<feature type="compositionally biased region" description="Basic residues" evidence="4">
    <location>
        <begin position="549"/>
        <end position="558"/>
    </location>
</feature>
<evidence type="ECO:0000313" key="6">
    <source>
        <dbReference type="EMBL" id="CAD6216733.1"/>
    </source>
</evidence>
<feature type="compositionally biased region" description="Basic and acidic residues" evidence="4">
    <location>
        <begin position="588"/>
        <end position="613"/>
    </location>
</feature>
<feature type="compositionally biased region" description="Low complexity" evidence="4">
    <location>
        <begin position="1496"/>
        <end position="1509"/>
    </location>
</feature>
<dbReference type="GO" id="GO:0008270">
    <property type="term" value="F:zinc ion binding"/>
    <property type="evidence" value="ECO:0007669"/>
    <property type="project" value="UniProtKB-KW"/>
</dbReference>
<comment type="caution">
    <text evidence="6">The sequence shown here is derived from an EMBL/GenBank/DDBJ whole genome shotgun (WGS) entry which is preliminary data.</text>
</comment>
<evidence type="ECO:0000256" key="4">
    <source>
        <dbReference type="SAM" id="MobiDB-lite"/>
    </source>
</evidence>
<proteinExistence type="predicted"/>
<feature type="compositionally biased region" description="Basic and acidic residues" evidence="4">
    <location>
        <begin position="911"/>
        <end position="923"/>
    </location>
</feature>
<feature type="compositionally biased region" description="Basic and acidic residues" evidence="4">
    <location>
        <begin position="421"/>
        <end position="461"/>
    </location>
</feature>
<evidence type="ECO:0000313" key="7">
    <source>
        <dbReference type="Proteomes" id="UP000604825"/>
    </source>
</evidence>
<feature type="region of interest" description="Disordered" evidence="4">
    <location>
        <begin position="761"/>
        <end position="945"/>
    </location>
</feature>
<feature type="compositionally biased region" description="Basic and acidic residues" evidence="4">
    <location>
        <begin position="152"/>
        <end position="168"/>
    </location>
</feature>
<dbReference type="EMBL" id="CAJGYO010000003">
    <property type="protein sequence ID" value="CAD6216733.1"/>
    <property type="molecule type" value="Genomic_DNA"/>
</dbReference>
<dbReference type="PANTHER" id="PTHR46524:SF19">
    <property type="entry name" value="CYSTEINE-TRYPTOPHAN DOMAIN-CONTAINING ZINC FINGER PROTEIN 7"/>
    <property type="match status" value="1"/>
</dbReference>
<feature type="region of interest" description="Disordered" evidence="4">
    <location>
        <begin position="409"/>
        <end position="641"/>
    </location>
</feature>
<feature type="compositionally biased region" description="Polar residues" evidence="4">
    <location>
        <begin position="764"/>
        <end position="788"/>
    </location>
</feature>
<feature type="compositionally biased region" description="Basic and acidic residues" evidence="4">
    <location>
        <begin position="1230"/>
        <end position="1244"/>
    </location>
</feature>
<dbReference type="InterPro" id="IPR011124">
    <property type="entry name" value="Znf_CW"/>
</dbReference>
<dbReference type="PANTHER" id="PTHR46524">
    <property type="entry name" value="CW-TYPE ZINC FINGER"/>
    <property type="match status" value="1"/>
</dbReference>
<name>A0A811N5J2_9POAL</name>
<dbReference type="InterPro" id="IPR055300">
    <property type="entry name" value="CWZF3/5/7"/>
</dbReference>
<feature type="compositionally biased region" description="Basic and acidic residues" evidence="4">
    <location>
        <begin position="1175"/>
        <end position="1184"/>
    </location>
</feature>
<feature type="compositionally biased region" description="Polar residues" evidence="4">
    <location>
        <begin position="1143"/>
        <end position="1154"/>
    </location>
</feature>
<feature type="region of interest" description="Disordered" evidence="4">
    <location>
        <begin position="1069"/>
        <end position="1124"/>
    </location>
</feature>
<feature type="compositionally biased region" description="Basic and acidic residues" evidence="4">
    <location>
        <begin position="932"/>
        <end position="945"/>
    </location>
</feature>
<feature type="compositionally biased region" description="Polar residues" evidence="4">
    <location>
        <begin position="1246"/>
        <end position="1263"/>
    </location>
</feature>
<protein>
    <recommendedName>
        <fullName evidence="5">CW-type domain-containing protein</fullName>
    </recommendedName>
</protein>
<organism evidence="6 7">
    <name type="scientific">Miscanthus lutarioriparius</name>
    <dbReference type="NCBI Taxonomy" id="422564"/>
    <lineage>
        <taxon>Eukaryota</taxon>
        <taxon>Viridiplantae</taxon>
        <taxon>Streptophyta</taxon>
        <taxon>Embryophyta</taxon>
        <taxon>Tracheophyta</taxon>
        <taxon>Spermatophyta</taxon>
        <taxon>Magnoliopsida</taxon>
        <taxon>Liliopsida</taxon>
        <taxon>Poales</taxon>
        <taxon>Poaceae</taxon>
        <taxon>PACMAD clade</taxon>
        <taxon>Panicoideae</taxon>
        <taxon>Andropogonodae</taxon>
        <taxon>Andropogoneae</taxon>
        <taxon>Saccharinae</taxon>
        <taxon>Miscanthus</taxon>
    </lineage>
</organism>